<dbReference type="KEGG" id="pef:A7E78_07230"/>
<dbReference type="Gene3D" id="3.30.70.20">
    <property type="match status" value="1"/>
</dbReference>
<proteinExistence type="predicted"/>
<dbReference type="GO" id="GO:0051536">
    <property type="term" value="F:iron-sulfur cluster binding"/>
    <property type="evidence" value="ECO:0007669"/>
    <property type="project" value="UniProtKB-KW"/>
</dbReference>
<dbReference type="Proteomes" id="UP000182517">
    <property type="component" value="Chromosome"/>
</dbReference>
<dbReference type="OrthoDB" id="9778602at2"/>
<evidence type="ECO:0000313" key="5">
    <source>
        <dbReference type="EMBL" id="APG27650.1"/>
    </source>
</evidence>
<keyword evidence="1" id="KW-0479">Metal-binding</keyword>
<evidence type="ECO:0000256" key="2">
    <source>
        <dbReference type="ARBA" id="ARBA00023004"/>
    </source>
</evidence>
<dbReference type="GO" id="GO:0046872">
    <property type="term" value="F:metal ion binding"/>
    <property type="evidence" value="ECO:0007669"/>
    <property type="project" value="UniProtKB-KW"/>
</dbReference>
<feature type="domain" description="4Fe-4S ferredoxin-type" evidence="4">
    <location>
        <begin position="92"/>
        <end position="121"/>
    </location>
</feature>
<dbReference type="InterPro" id="IPR017896">
    <property type="entry name" value="4Fe4S_Fe-S-bd"/>
</dbReference>
<evidence type="ECO:0000313" key="6">
    <source>
        <dbReference type="Proteomes" id="UP000182517"/>
    </source>
</evidence>
<dbReference type="Gene3D" id="3.40.50.300">
    <property type="entry name" value="P-loop containing nucleotide triphosphate hydrolases"/>
    <property type="match status" value="1"/>
</dbReference>
<evidence type="ECO:0000256" key="1">
    <source>
        <dbReference type="ARBA" id="ARBA00022723"/>
    </source>
</evidence>
<evidence type="ECO:0000259" key="4">
    <source>
        <dbReference type="PROSITE" id="PS51379"/>
    </source>
</evidence>
<accession>A0A1L3GP27</accession>
<dbReference type="InterPro" id="IPR002586">
    <property type="entry name" value="CobQ/CobB/MinD/ParA_Nub-bd_dom"/>
</dbReference>
<protein>
    <submittedName>
        <fullName evidence="5">(4Fe-4S)-binding protein</fullName>
    </submittedName>
</protein>
<dbReference type="SUPFAM" id="SSF54862">
    <property type="entry name" value="4Fe-4S ferredoxins"/>
    <property type="match status" value="1"/>
</dbReference>
<dbReference type="Pfam" id="PF01656">
    <property type="entry name" value="CbiA"/>
    <property type="match status" value="1"/>
</dbReference>
<dbReference type="RefSeq" id="WP_072283616.1">
    <property type="nucleotide sequence ID" value="NZ_CP015519.1"/>
</dbReference>
<dbReference type="InterPro" id="IPR027417">
    <property type="entry name" value="P-loop_NTPase"/>
</dbReference>
<dbReference type="AlphaFoldDB" id="A0A1L3GP27"/>
<dbReference type="SUPFAM" id="SSF52540">
    <property type="entry name" value="P-loop containing nucleoside triphosphate hydrolases"/>
    <property type="match status" value="1"/>
</dbReference>
<name>A0A1L3GP27_9BACT</name>
<keyword evidence="2" id="KW-0408">Iron</keyword>
<keyword evidence="6" id="KW-1185">Reference proteome</keyword>
<dbReference type="PROSITE" id="PS51379">
    <property type="entry name" value="4FE4S_FER_2"/>
    <property type="match status" value="1"/>
</dbReference>
<dbReference type="Pfam" id="PF00037">
    <property type="entry name" value="Fer4"/>
    <property type="match status" value="1"/>
</dbReference>
<sequence length="295" mass="31887">MNQHVAIASGKGGTGKTTIAANLAFLWARLGRQVLYVDCDVEAPNGHIFLHPKIEQRLPATTTVPQIAKDLCGLCGRCGSFCHYNALLCLPDQVLTFPELCHGCGGCIRLCPHQAISEVPREIGRIEMGTAGSVNFASGLLNIGEAMSPPLIRSLKNSLIESDLTIIDAPPGTSCPVIESIRHCDYTLLVTEPTPFGLNDLQLAVEMLRALDQPFGVVINRAGLDDRPLLDYCLKEQLPILAQLPDDRRVAEAYSRGELVCSVLTDFQQLFAALLAAVDMVLQQKKANLTTGRAS</sequence>
<dbReference type="EMBL" id="CP015519">
    <property type="protein sequence ID" value="APG27650.1"/>
    <property type="molecule type" value="Genomic_DNA"/>
</dbReference>
<dbReference type="PROSITE" id="PS00198">
    <property type="entry name" value="4FE4S_FER_1"/>
    <property type="match status" value="1"/>
</dbReference>
<dbReference type="PANTHER" id="PTHR43063:SF1">
    <property type="entry name" value="4FE-4S CLUSTER CONTAINING PARA FAMILY ATPASE PROTEIN"/>
    <property type="match status" value="1"/>
</dbReference>
<dbReference type="CDD" id="cd03110">
    <property type="entry name" value="SIMIBI_bact_arch"/>
    <property type="match status" value="1"/>
</dbReference>
<reference evidence="5 6" key="1">
    <citation type="journal article" date="2017" name="Genome Announc.">
        <title>Complete Genome Sequences of Two Acetylene-Fermenting Pelobacter acetylenicus Strains.</title>
        <authorList>
            <person name="Sutton J.M."/>
            <person name="Baesman S.M."/>
            <person name="Fierst J.L."/>
            <person name="Poret-Peterson A.T."/>
            <person name="Oremland R.S."/>
            <person name="Dunlap D.S."/>
            <person name="Akob D.M."/>
        </authorList>
    </citation>
    <scope>NUCLEOTIDE SEQUENCE [LARGE SCALE GENOMIC DNA]</scope>
    <source>
        <strain evidence="5 6">SFB93</strain>
    </source>
</reference>
<gene>
    <name evidence="5" type="ORF">A7E78_07230</name>
</gene>
<organism evidence="5 6">
    <name type="scientific">Syntrophotalea acetylenivorans</name>
    <dbReference type="NCBI Taxonomy" id="1842532"/>
    <lineage>
        <taxon>Bacteria</taxon>
        <taxon>Pseudomonadati</taxon>
        <taxon>Thermodesulfobacteriota</taxon>
        <taxon>Desulfuromonadia</taxon>
        <taxon>Desulfuromonadales</taxon>
        <taxon>Syntrophotaleaceae</taxon>
        <taxon>Syntrophotalea</taxon>
    </lineage>
</organism>
<keyword evidence="3" id="KW-0411">Iron-sulfur</keyword>
<evidence type="ECO:0000256" key="3">
    <source>
        <dbReference type="ARBA" id="ARBA00023014"/>
    </source>
</evidence>
<dbReference type="STRING" id="1842532.A7E78_07230"/>
<dbReference type="InterPro" id="IPR017900">
    <property type="entry name" value="4Fe4S_Fe_S_CS"/>
</dbReference>
<dbReference type="PANTHER" id="PTHR43063">
    <property type="entry name" value="4FE-4S CLUSTER CONTAINING PARA FAMILY ATPASE PROTEIN"/>
    <property type="match status" value="1"/>
</dbReference>